<keyword evidence="3" id="KW-0106">Calcium</keyword>
<protein>
    <submittedName>
        <fullName evidence="5">T9SS type A sorting domain-containing protein</fullName>
    </submittedName>
</protein>
<name>A0A5R8M4Y3_9FLAO</name>
<evidence type="ECO:0000313" key="5">
    <source>
        <dbReference type="EMBL" id="TLF44662.1"/>
    </source>
</evidence>
<dbReference type="InterPro" id="IPR028994">
    <property type="entry name" value="Integrin_alpha_N"/>
</dbReference>
<dbReference type="Gene3D" id="2.130.10.130">
    <property type="entry name" value="Integrin alpha, N-terminal"/>
    <property type="match status" value="1"/>
</dbReference>
<dbReference type="InterPro" id="IPR025667">
    <property type="entry name" value="SprB_repeat"/>
</dbReference>
<evidence type="ECO:0000256" key="3">
    <source>
        <dbReference type="ARBA" id="ARBA00022837"/>
    </source>
</evidence>
<sequence>MRVSLLSSFFVFFMYSLFVITGKKSPFDNKSGNSFIQKTHEFDVAILNNGAPLTSSLTVIDISCFGSNDGQIQVAASGGTGPYQYELLDSTGSFVLVPSQSTSVFVNLGPGDYLVRVVDTDLSNIDAIATINEPLPISTTILKNDTCSGVNNGSLEITVSGGSPNYEHSLDGVTFLSSNVFENLSEGTYEVYTRDSMGCFIMDSITINGIDCSTSSLQMNSDISVNEADDLAIFEVVLNGNAPGGFTVDYAVNNGSALSPDDFSSSNGTLSFAGNDGEVQNISVLINDDNLLESTEDFTVVISNVTVPEISISDATAVGTIIDNDSSNCEIIEIIASDGSTGELFGKGSAISPDERTIAVASYYDNENGYHSGSVYIYEKQANGSWIETQKLFSMDIEAEDIFGFSLTFSNEELFIGAYGKNSSTGAVYVFQKDVANLWNETQKLEASDAYFSDHFGYSLSVFEDNLFIGAPNDDDTAINTGSVYVFEKVNNNWSEKQKLVSLDPETYNGFGISVDVYEDTAIIGSWYSNDLGDNSGVAYLFTRNNTGTWVQHQKILPNDGLANEFFGRKVAISNDTVLVSSLVNFQGPDWDGAAYVFNKDVNNVWTQTTKLVPDDLSTGDRFAESISIEDNFIVIGASRDDDGATSSGSIYTFKRDGNGEWAFFEKFTNCTPSEYESFGDTMVATGSLIVVGTYLVSEMGSAHIIEVDKPEVSPLVVNSTEVNSVSCSGETNGSLLVNVEGGTQPYVFYLQDTLGNPVASAQSSGKFSNLASGYYHVVIEDVNGLSEAILIEIGEPSPLQYDIFVTNIICENAADASIEIINTTGGSGIYSYSLNSSDISSSQTESLFENLTEGTYTVSVFDANGCISVSEVAITTNFDNSDFDQDGISDSCDDDIDGDGILNALDQCQETPLGSLVNSDGCEMFTLPVTNFSVQTNGETCATSDNGSLLVTAVENLGYTATLSTEGGVIESKTFRTFVSFQNLMAGNYDVCILVDDEPGFERCYSVQITEPEHLDVIPTIDPNGKSITLKMKGGTNYRVAFNDQIYFTSESEITIPITKGKNQIAVHTDIDCQGVFEKEFTIEGFNKILAYPNPVSNGEISLYFSNTIADNISVSLFNNAGMEVYQNTFADIGSSVTLDVSNISSGVYNLLIETESKTESLRIIIE</sequence>
<dbReference type="SUPFAM" id="SSF69318">
    <property type="entry name" value="Integrin alpha N-terminal domain"/>
    <property type="match status" value="2"/>
</dbReference>
<dbReference type="GO" id="GO:0007155">
    <property type="term" value="P:cell adhesion"/>
    <property type="evidence" value="ECO:0007669"/>
    <property type="project" value="InterPro"/>
</dbReference>
<dbReference type="Gene3D" id="4.10.1080.10">
    <property type="entry name" value="TSP type-3 repeat"/>
    <property type="match status" value="1"/>
</dbReference>
<gene>
    <name evidence="5" type="ORF">FEK29_10500</name>
</gene>
<dbReference type="NCBIfam" id="TIGR04183">
    <property type="entry name" value="Por_Secre_tail"/>
    <property type="match status" value="1"/>
</dbReference>
<keyword evidence="2" id="KW-0677">Repeat</keyword>
<dbReference type="Proteomes" id="UP000308382">
    <property type="component" value="Unassembled WGS sequence"/>
</dbReference>
<accession>A0A5R8M4Y3</accession>
<evidence type="ECO:0000259" key="4">
    <source>
        <dbReference type="SMART" id="SM00237"/>
    </source>
</evidence>
<dbReference type="SUPFAM" id="SSF141072">
    <property type="entry name" value="CalX-like"/>
    <property type="match status" value="1"/>
</dbReference>
<comment type="caution">
    <text evidence="5">The sequence shown here is derived from an EMBL/GenBank/DDBJ whole genome shotgun (WGS) entry which is preliminary data.</text>
</comment>
<dbReference type="Pfam" id="PF03160">
    <property type="entry name" value="Calx-beta"/>
    <property type="match status" value="1"/>
</dbReference>
<dbReference type="Pfam" id="PF13573">
    <property type="entry name" value="SprB"/>
    <property type="match status" value="4"/>
</dbReference>
<dbReference type="InterPro" id="IPR028974">
    <property type="entry name" value="TSP_type-3_rpt"/>
</dbReference>
<keyword evidence="6" id="KW-1185">Reference proteome</keyword>
<proteinExistence type="predicted"/>
<feature type="domain" description="Calx-beta" evidence="4">
    <location>
        <begin position="205"/>
        <end position="303"/>
    </location>
</feature>
<evidence type="ECO:0000256" key="1">
    <source>
        <dbReference type="ARBA" id="ARBA00022729"/>
    </source>
</evidence>
<dbReference type="Pfam" id="PF14312">
    <property type="entry name" value="FG-GAP_2"/>
    <property type="match status" value="6"/>
</dbReference>
<dbReference type="InterPro" id="IPR003367">
    <property type="entry name" value="Thrombospondin_3-like_rpt"/>
</dbReference>
<dbReference type="RefSeq" id="WP_138258390.1">
    <property type="nucleotide sequence ID" value="NZ_VBUK01000005.1"/>
</dbReference>
<dbReference type="InterPro" id="IPR026444">
    <property type="entry name" value="Secre_tail"/>
</dbReference>
<dbReference type="GO" id="GO:0005509">
    <property type="term" value="F:calcium ion binding"/>
    <property type="evidence" value="ECO:0007669"/>
    <property type="project" value="InterPro"/>
</dbReference>
<dbReference type="Pfam" id="PF18962">
    <property type="entry name" value="Por_Secre_tail"/>
    <property type="match status" value="1"/>
</dbReference>
<evidence type="ECO:0000256" key="2">
    <source>
        <dbReference type="ARBA" id="ARBA00022737"/>
    </source>
</evidence>
<reference evidence="5 6" key="1">
    <citation type="journal article" date="2017" name="Int. J. Syst. Evol. Microbiol.">
        <title>Maripseudobacter aurantiacus gen. nov., sp. nov., a novel member of the family Flavobacteriaceae isolated from a sedimentation basin.</title>
        <authorList>
            <person name="Chen C."/>
            <person name="Su Y."/>
            <person name="Tao T."/>
            <person name="Fu G."/>
            <person name="Zhang C."/>
            <person name="Sun C."/>
            <person name="Zhang X."/>
            <person name="Wu M."/>
        </authorList>
    </citation>
    <scope>NUCLEOTIDE SEQUENCE [LARGE SCALE GENOMIC DNA]</scope>
    <source>
        <strain evidence="6">CDA4</strain>
    </source>
</reference>
<dbReference type="SMART" id="SM00237">
    <property type="entry name" value="Calx_beta"/>
    <property type="match status" value="1"/>
</dbReference>
<dbReference type="InterPro" id="IPR013517">
    <property type="entry name" value="FG-GAP"/>
</dbReference>
<dbReference type="PANTHER" id="PTHR36220">
    <property type="entry name" value="UNNAMED PRODUCT"/>
    <property type="match status" value="1"/>
</dbReference>
<dbReference type="Gene3D" id="2.60.40.2030">
    <property type="match status" value="1"/>
</dbReference>
<dbReference type="EMBL" id="VBUK01000005">
    <property type="protein sequence ID" value="TLF44662.1"/>
    <property type="molecule type" value="Genomic_DNA"/>
</dbReference>
<dbReference type="GO" id="GO:0016020">
    <property type="term" value="C:membrane"/>
    <property type="evidence" value="ECO:0007669"/>
    <property type="project" value="InterPro"/>
</dbReference>
<dbReference type="InterPro" id="IPR038081">
    <property type="entry name" value="CalX-like_sf"/>
</dbReference>
<dbReference type="InterPro" id="IPR003644">
    <property type="entry name" value="Calx_beta"/>
</dbReference>
<dbReference type="AlphaFoldDB" id="A0A5R8M4Y3"/>
<evidence type="ECO:0000313" key="6">
    <source>
        <dbReference type="Proteomes" id="UP000308382"/>
    </source>
</evidence>
<keyword evidence="1" id="KW-0732">Signal</keyword>
<dbReference type="OrthoDB" id="9761875at2"/>
<dbReference type="PANTHER" id="PTHR36220:SF1">
    <property type="entry name" value="GAMMA TUBULIN COMPLEX COMPONENT C-TERMINAL DOMAIN-CONTAINING PROTEIN"/>
    <property type="match status" value="1"/>
</dbReference>
<dbReference type="SUPFAM" id="SSF103647">
    <property type="entry name" value="TSP type-3 repeat"/>
    <property type="match status" value="1"/>
</dbReference>
<organism evidence="5 6">
    <name type="scientific">Maribacter aurantiacus</name>
    <dbReference type="NCBI Taxonomy" id="1882343"/>
    <lineage>
        <taxon>Bacteria</taxon>
        <taxon>Pseudomonadati</taxon>
        <taxon>Bacteroidota</taxon>
        <taxon>Flavobacteriia</taxon>
        <taxon>Flavobacteriales</taxon>
        <taxon>Flavobacteriaceae</taxon>
        <taxon>Maribacter</taxon>
    </lineage>
</organism>
<dbReference type="GO" id="GO:0007154">
    <property type="term" value="P:cell communication"/>
    <property type="evidence" value="ECO:0007669"/>
    <property type="project" value="InterPro"/>
</dbReference>
<dbReference type="Pfam" id="PF02412">
    <property type="entry name" value="TSP_3"/>
    <property type="match status" value="1"/>
</dbReference>